<gene>
    <name evidence="8" type="ORF">PACLA_8A009562</name>
</gene>
<comment type="function">
    <text evidence="5 6">Thin filament-associated protein that is implicated in the regulation and modulation of smooth muscle contraction. It is capable of binding to actin, calmodulin and tropomyosin. The interaction of calponin with actin inhibits the actomyosin Mg-ATPase activity.</text>
</comment>
<dbReference type="InterPro" id="IPR050606">
    <property type="entry name" value="Calponin-like"/>
</dbReference>
<dbReference type="PROSITE" id="PS01052">
    <property type="entry name" value="CALPONIN_1"/>
    <property type="match status" value="1"/>
</dbReference>
<reference evidence="8" key="1">
    <citation type="submission" date="2020-04" db="EMBL/GenBank/DDBJ databases">
        <authorList>
            <person name="Alioto T."/>
            <person name="Alioto T."/>
            <person name="Gomez Garrido J."/>
        </authorList>
    </citation>
    <scope>NUCLEOTIDE SEQUENCE</scope>
    <source>
        <strain evidence="8">A484AB</strain>
    </source>
</reference>
<proteinExistence type="inferred from homology"/>
<dbReference type="PANTHER" id="PTHR47385:SF14">
    <property type="entry name" value="TRANSGELIN"/>
    <property type="match status" value="1"/>
</dbReference>
<evidence type="ECO:0000256" key="4">
    <source>
        <dbReference type="ARBA" id="ARBA00023203"/>
    </source>
</evidence>
<dbReference type="Pfam" id="PF00307">
    <property type="entry name" value="CH"/>
    <property type="match status" value="1"/>
</dbReference>
<organism evidence="8 9">
    <name type="scientific">Paramuricea clavata</name>
    <name type="common">Red gorgonian</name>
    <name type="synonym">Violescent sea-whip</name>
    <dbReference type="NCBI Taxonomy" id="317549"/>
    <lineage>
        <taxon>Eukaryota</taxon>
        <taxon>Metazoa</taxon>
        <taxon>Cnidaria</taxon>
        <taxon>Anthozoa</taxon>
        <taxon>Octocorallia</taxon>
        <taxon>Malacalcyonacea</taxon>
        <taxon>Plexauridae</taxon>
        <taxon>Paramuricea</taxon>
    </lineage>
</organism>
<sequence>MASRPKGFGMTAELQKKKDAKFDPALEREALDFVQSKTGISCSGGVHECLKDGVILCKLANALKPGSIKKVNESKMAFKMMENIGNFLAVAESLGVAKNDLFQTVDLYEAQNIPQVINGILAIKRKVTGGESTRNVRNFTDEQLRAGQNVIGLQMGTNKGASQKGMTAPGASRQIRHEDNMDRS</sequence>
<dbReference type="Gene3D" id="1.10.418.10">
    <property type="entry name" value="Calponin-like domain"/>
    <property type="match status" value="1"/>
</dbReference>
<dbReference type="PRINTS" id="PR00888">
    <property type="entry name" value="SM22CALPONIN"/>
</dbReference>
<dbReference type="AlphaFoldDB" id="A0A7D9HDN1"/>
<protein>
    <recommendedName>
        <fullName evidence="6">Calponin</fullName>
    </recommendedName>
</protein>
<dbReference type="PROSITE" id="PS51122">
    <property type="entry name" value="CALPONIN_2"/>
    <property type="match status" value="1"/>
</dbReference>
<dbReference type="PANTHER" id="PTHR47385">
    <property type="entry name" value="CALPONIN"/>
    <property type="match status" value="1"/>
</dbReference>
<feature type="compositionally biased region" description="Polar residues" evidence="7">
    <location>
        <begin position="156"/>
        <end position="165"/>
    </location>
</feature>
<dbReference type="GO" id="GO:0031032">
    <property type="term" value="P:actomyosin structure organization"/>
    <property type="evidence" value="ECO:0007669"/>
    <property type="project" value="InterPro"/>
</dbReference>
<evidence type="ECO:0000313" key="9">
    <source>
        <dbReference type="Proteomes" id="UP001152795"/>
    </source>
</evidence>
<comment type="similarity">
    <text evidence="1 6">Belongs to the calponin family.</text>
</comment>
<dbReference type="GO" id="GO:0005516">
    <property type="term" value="F:calmodulin binding"/>
    <property type="evidence" value="ECO:0007669"/>
    <property type="project" value="UniProtKB-KW"/>
</dbReference>
<dbReference type="InterPro" id="IPR036872">
    <property type="entry name" value="CH_dom_sf"/>
</dbReference>
<dbReference type="SUPFAM" id="SSF47576">
    <property type="entry name" value="Calponin-homology domain, CH-domain"/>
    <property type="match status" value="1"/>
</dbReference>
<evidence type="ECO:0000256" key="5">
    <source>
        <dbReference type="ARBA" id="ARBA00025109"/>
    </source>
</evidence>
<dbReference type="EMBL" id="CACRXK020000089">
    <property type="protein sequence ID" value="CAB3978108.1"/>
    <property type="molecule type" value="Genomic_DNA"/>
</dbReference>
<name>A0A7D9HDN1_PARCT</name>
<evidence type="ECO:0000256" key="6">
    <source>
        <dbReference type="RuleBase" id="RU361224"/>
    </source>
</evidence>
<dbReference type="GO" id="GO:0051015">
    <property type="term" value="F:actin filament binding"/>
    <property type="evidence" value="ECO:0007669"/>
    <property type="project" value="TreeGrafter"/>
</dbReference>
<keyword evidence="4 6" id="KW-0009">Actin-binding</keyword>
<dbReference type="InterPro" id="IPR003096">
    <property type="entry name" value="SM22_calponin"/>
</dbReference>
<dbReference type="InterPro" id="IPR001997">
    <property type="entry name" value="Calponin/LIMCH1"/>
</dbReference>
<evidence type="ECO:0000256" key="2">
    <source>
        <dbReference type="ARBA" id="ARBA00022737"/>
    </source>
</evidence>
<dbReference type="OrthoDB" id="21595at2759"/>
<keyword evidence="2" id="KW-0677">Repeat</keyword>
<keyword evidence="3 6" id="KW-0112">Calmodulin-binding</keyword>
<dbReference type="Pfam" id="PF00402">
    <property type="entry name" value="Calponin"/>
    <property type="match status" value="1"/>
</dbReference>
<dbReference type="PROSITE" id="PS50021">
    <property type="entry name" value="CH"/>
    <property type="match status" value="1"/>
</dbReference>
<comment type="caution">
    <text evidence="8">The sequence shown here is derived from an EMBL/GenBank/DDBJ whole genome shotgun (WGS) entry which is preliminary data.</text>
</comment>
<dbReference type="GO" id="GO:0007015">
    <property type="term" value="P:actin filament organization"/>
    <property type="evidence" value="ECO:0007669"/>
    <property type="project" value="TreeGrafter"/>
</dbReference>
<evidence type="ECO:0000256" key="7">
    <source>
        <dbReference type="SAM" id="MobiDB-lite"/>
    </source>
</evidence>
<evidence type="ECO:0000313" key="8">
    <source>
        <dbReference type="EMBL" id="CAB3978108.1"/>
    </source>
</evidence>
<evidence type="ECO:0000256" key="3">
    <source>
        <dbReference type="ARBA" id="ARBA00022860"/>
    </source>
</evidence>
<dbReference type="InterPro" id="IPR001715">
    <property type="entry name" value="CH_dom"/>
</dbReference>
<dbReference type="InterPro" id="IPR000557">
    <property type="entry name" value="Calponin_repeat"/>
</dbReference>
<evidence type="ECO:0000256" key="1">
    <source>
        <dbReference type="ARBA" id="ARBA00009631"/>
    </source>
</evidence>
<feature type="region of interest" description="Disordered" evidence="7">
    <location>
        <begin position="156"/>
        <end position="184"/>
    </location>
</feature>
<dbReference type="SMART" id="SM00033">
    <property type="entry name" value="CH"/>
    <property type="match status" value="1"/>
</dbReference>
<accession>A0A7D9HDN1</accession>
<dbReference type="Proteomes" id="UP001152795">
    <property type="component" value="Unassembled WGS sequence"/>
</dbReference>
<keyword evidence="9" id="KW-1185">Reference proteome</keyword>
<feature type="compositionally biased region" description="Basic and acidic residues" evidence="7">
    <location>
        <begin position="175"/>
        <end position="184"/>
    </location>
</feature>
<dbReference type="GO" id="GO:0015629">
    <property type="term" value="C:actin cytoskeleton"/>
    <property type="evidence" value="ECO:0007669"/>
    <property type="project" value="TreeGrafter"/>
</dbReference>
<dbReference type="PRINTS" id="PR00889">
    <property type="entry name" value="CALPONIN"/>
</dbReference>